<sequence length="95" mass="10770">MAFPLSSGLHRPLVANGNKWCMKRCMKAPEAKMGFSRLYYRLGVDRRSDLLVLDSACYGLFLSQPNNSLTVYNVTYGPGCIKVDAYIFVRQCKPR</sequence>
<evidence type="ECO:0000313" key="1">
    <source>
        <dbReference type="EMBL" id="EGO27090.1"/>
    </source>
</evidence>
<gene>
    <name evidence="1" type="ORF">SERLADRAFT_381279</name>
</gene>
<dbReference type="Proteomes" id="UP000008064">
    <property type="component" value="Unassembled WGS sequence"/>
</dbReference>
<protein>
    <submittedName>
        <fullName evidence="1">Uncharacterized protein</fullName>
    </submittedName>
</protein>
<name>F8NNP8_SERL9</name>
<dbReference type="EMBL" id="GL945431">
    <property type="protein sequence ID" value="EGO27090.1"/>
    <property type="molecule type" value="Genomic_DNA"/>
</dbReference>
<organism>
    <name type="scientific">Serpula lacrymans var. lacrymans (strain S7.9)</name>
    <name type="common">Dry rot fungus</name>
    <dbReference type="NCBI Taxonomy" id="578457"/>
    <lineage>
        <taxon>Eukaryota</taxon>
        <taxon>Fungi</taxon>
        <taxon>Dikarya</taxon>
        <taxon>Basidiomycota</taxon>
        <taxon>Agaricomycotina</taxon>
        <taxon>Agaricomycetes</taxon>
        <taxon>Agaricomycetidae</taxon>
        <taxon>Boletales</taxon>
        <taxon>Coniophorineae</taxon>
        <taxon>Serpulaceae</taxon>
        <taxon>Serpula</taxon>
    </lineage>
</organism>
<proteinExistence type="predicted"/>
<accession>F8NNP8</accession>
<dbReference type="RefSeq" id="XP_007315181.1">
    <property type="nucleotide sequence ID" value="XM_007315119.1"/>
</dbReference>
<dbReference type="GeneID" id="18810934"/>
<dbReference type="AlphaFoldDB" id="F8NNP8"/>
<dbReference type="HOGENOM" id="CLU_2374101_0_0_1"/>
<dbReference type="KEGG" id="sla:SERLADRAFT_381279"/>
<reference evidence="1" key="1">
    <citation type="submission" date="2011-04" db="EMBL/GenBank/DDBJ databases">
        <title>Evolution of plant cell wall degrading machinery underlies the functional diversity of forest fungi.</title>
        <authorList>
            <consortium name="US DOE Joint Genome Institute (JGI-PGF)"/>
            <person name="Eastwood D.C."/>
            <person name="Floudas D."/>
            <person name="Binder M."/>
            <person name="Majcherczyk A."/>
            <person name="Schneider P."/>
            <person name="Aerts A."/>
            <person name="Asiegbu F.O."/>
            <person name="Baker S.E."/>
            <person name="Barry K."/>
            <person name="Bendiksby M."/>
            <person name="Blumentritt M."/>
            <person name="Coutinho P.M."/>
            <person name="Cullen D."/>
            <person name="Cullen D."/>
            <person name="Gathman A."/>
            <person name="Goodell B."/>
            <person name="Henrissat B."/>
            <person name="Ihrmark K."/>
            <person name="Kauserud H."/>
            <person name="Kohler A."/>
            <person name="LaButti K."/>
            <person name="Lapidus A."/>
            <person name="Lavin J.L."/>
            <person name="Lee Y.-H."/>
            <person name="Lindquist E."/>
            <person name="Lilly W."/>
            <person name="Lucas S."/>
            <person name="Morin E."/>
            <person name="Murat C."/>
            <person name="Oguiza J.A."/>
            <person name="Park J."/>
            <person name="Pisabarro A.G."/>
            <person name="Riley R."/>
            <person name="Rosling A."/>
            <person name="Salamov A."/>
            <person name="Schmidt O."/>
            <person name="Schmutz J."/>
            <person name="Skrede I."/>
            <person name="Stenlid J."/>
            <person name="Wiebenga A."/>
            <person name="Xie X."/>
            <person name="Kues U."/>
            <person name="Hibbett D.S."/>
            <person name="Hoffmeister D."/>
            <person name="Hogberg N."/>
            <person name="Martin F."/>
            <person name="Grigoriev I.V."/>
            <person name="Watkinson S.C."/>
        </authorList>
    </citation>
    <scope>NUCLEOTIDE SEQUENCE</scope>
    <source>
        <strain evidence="1">S7.9</strain>
    </source>
</reference>